<dbReference type="EMBL" id="MIKG01000002">
    <property type="protein sequence ID" value="RAO65577.1"/>
    <property type="molecule type" value="Genomic_DNA"/>
</dbReference>
<evidence type="ECO:0000256" key="1">
    <source>
        <dbReference type="ARBA" id="ARBA00004141"/>
    </source>
</evidence>
<dbReference type="AlphaFoldDB" id="A0A364KPU4"/>
<evidence type="ECO:0000259" key="7">
    <source>
        <dbReference type="PROSITE" id="PS50850"/>
    </source>
</evidence>
<dbReference type="GO" id="GO:0016020">
    <property type="term" value="C:membrane"/>
    <property type="evidence" value="ECO:0007669"/>
    <property type="project" value="UniProtKB-SubCell"/>
</dbReference>
<keyword evidence="4 6" id="KW-0472">Membrane</keyword>
<dbReference type="Pfam" id="PF07690">
    <property type="entry name" value="MFS_1"/>
    <property type="match status" value="1"/>
</dbReference>
<proteinExistence type="predicted"/>
<evidence type="ECO:0000256" key="6">
    <source>
        <dbReference type="SAM" id="Phobius"/>
    </source>
</evidence>
<organism evidence="8 9">
    <name type="scientific">Talaromyces amestolkiae</name>
    <dbReference type="NCBI Taxonomy" id="1196081"/>
    <lineage>
        <taxon>Eukaryota</taxon>
        <taxon>Fungi</taxon>
        <taxon>Dikarya</taxon>
        <taxon>Ascomycota</taxon>
        <taxon>Pezizomycotina</taxon>
        <taxon>Eurotiomycetes</taxon>
        <taxon>Eurotiomycetidae</taxon>
        <taxon>Eurotiales</taxon>
        <taxon>Trichocomaceae</taxon>
        <taxon>Talaromyces</taxon>
        <taxon>Talaromyces sect. Talaromyces</taxon>
    </lineage>
</organism>
<sequence length="504" mass="54964">MADIQKEQPTPITSLTGNAVSPIHDTEKGKDTSITKLSPIEAPPELTLEGSDDPYNWPTARKVTISLIISLSQLVCLMTTSVVAPALSQIATDLNLSASKAQLAFSIFVLGQACGPFVIAPMSEVFGRKPVWVVCVVFFIFWNSICPVGKSQAVLIVGRFLSGAGGSCGVILAGPIAADMFRQKDRGKSLALASMFPYLGPALGPIVGGLVSQYVSWPWLFWVISIFSSVIFVAGVLFVRETCKPVLLRRKAQGTDVATTEVVKPSLPEERLLSRILVSLQRPFKLLLSRPIIQILCLINGIGFGIYILVLSFYATVFIDQYHQSATTSSLQYIAIALGCTISTQTGGHLMDIIFARLRSRLPEHSPLRDSPPPEFRVPLMIVGVLMLPIGLFWLGWSAQAHIAWIMVDIGAFIFVAGEFLSSQAAAAYLYDEFTTHSASANAANRLMSNVMGFAFPLFAPQLYGRLGYGWGNSLLGFIWIATVVPIPFVLWYWGDRLRARGKK</sequence>
<feature type="region of interest" description="Disordered" evidence="5">
    <location>
        <begin position="1"/>
        <end position="36"/>
    </location>
</feature>
<feature type="transmembrane region" description="Helical" evidence="6">
    <location>
        <begin position="443"/>
        <end position="463"/>
    </location>
</feature>
<comment type="caution">
    <text evidence="8">The sequence shown here is derived from an EMBL/GenBank/DDBJ whole genome shotgun (WGS) entry which is preliminary data.</text>
</comment>
<name>A0A364KPU4_TALAM</name>
<dbReference type="Gene3D" id="1.20.1250.20">
    <property type="entry name" value="MFS general substrate transporter like domains"/>
    <property type="match status" value="1"/>
</dbReference>
<protein>
    <recommendedName>
        <fullName evidence="7">Major facilitator superfamily (MFS) profile domain-containing protein</fullName>
    </recommendedName>
</protein>
<reference evidence="8 9" key="1">
    <citation type="journal article" date="2017" name="Biotechnol. Biofuels">
        <title>Differential beta-glucosidase expression as a function of carbon source availability in Talaromyces amestolkiae: a genomic and proteomic approach.</title>
        <authorList>
            <person name="de Eugenio L.I."/>
            <person name="Mendez-Liter J.A."/>
            <person name="Nieto-Dominguez M."/>
            <person name="Alonso L."/>
            <person name="Gil-Munoz J."/>
            <person name="Barriuso J."/>
            <person name="Prieto A."/>
            <person name="Martinez M.J."/>
        </authorList>
    </citation>
    <scope>NUCLEOTIDE SEQUENCE [LARGE SCALE GENOMIC DNA]</scope>
    <source>
        <strain evidence="8 9">CIB</strain>
    </source>
</reference>
<dbReference type="GO" id="GO:0022857">
    <property type="term" value="F:transmembrane transporter activity"/>
    <property type="evidence" value="ECO:0007669"/>
    <property type="project" value="InterPro"/>
</dbReference>
<dbReference type="InterPro" id="IPR036259">
    <property type="entry name" value="MFS_trans_sf"/>
</dbReference>
<keyword evidence="3 6" id="KW-1133">Transmembrane helix</keyword>
<feature type="transmembrane region" description="Helical" evidence="6">
    <location>
        <begin position="190"/>
        <end position="211"/>
    </location>
</feature>
<feature type="compositionally biased region" description="Polar residues" evidence="5">
    <location>
        <begin position="7"/>
        <end position="19"/>
    </location>
</feature>
<evidence type="ECO:0000256" key="4">
    <source>
        <dbReference type="ARBA" id="ARBA00023136"/>
    </source>
</evidence>
<accession>A0A364KPU4</accession>
<feature type="transmembrane region" description="Helical" evidence="6">
    <location>
        <begin position="475"/>
        <end position="494"/>
    </location>
</feature>
<feature type="transmembrane region" description="Helical" evidence="6">
    <location>
        <begin position="65"/>
        <end position="87"/>
    </location>
</feature>
<dbReference type="STRING" id="1196081.A0A364KPU4"/>
<feature type="compositionally biased region" description="Basic and acidic residues" evidence="5">
    <location>
        <begin position="24"/>
        <end position="33"/>
    </location>
</feature>
<dbReference type="PANTHER" id="PTHR23502:SF60">
    <property type="entry name" value="MAJOR FACILITATOR SUPERFAMILY (MFS) PROFILE DOMAIN-CONTAINING PROTEIN-RELATED"/>
    <property type="match status" value="1"/>
</dbReference>
<dbReference type="InterPro" id="IPR020846">
    <property type="entry name" value="MFS_dom"/>
</dbReference>
<evidence type="ECO:0000256" key="2">
    <source>
        <dbReference type="ARBA" id="ARBA00022692"/>
    </source>
</evidence>
<dbReference type="InterPro" id="IPR011701">
    <property type="entry name" value="MFS"/>
</dbReference>
<dbReference type="SUPFAM" id="SSF103473">
    <property type="entry name" value="MFS general substrate transporter"/>
    <property type="match status" value="1"/>
</dbReference>
<feature type="transmembrane region" description="Helical" evidence="6">
    <location>
        <begin position="99"/>
        <end position="119"/>
    </location>
</feature>
<evidence type="ECO:0000313" key="8">
    <source>
        <dbReference type="EMBL" id="RAO65577.1"/>
    </source>
</evidence>
<keyword evidence="9" id="KW-1185">Reference proteome</keyword>
<keyword evidence="2 6" id="KW-0812">Transmembrane</keyword>
<feature type="transmembrane region" description="Helical" evidence="6">
    <location>
        <begin position="131"/>
        <end position="150"/>
    </location>
</feature>
<dbReference type="PANTHER" id="PTHR23502">
    <property type="entry name" value="MAJOR FACILITATOR SUPERFAMILY"/>
    <property type="match status" value="1"/>
</dbReference>
<feature type="transmembrane region" description="Helical" evidence="6">
    <location>
        <begin position="376"/>
        <end position="397"/>
    </location>
</feature>
<feature type="transmembrane region" description="Helical" evidence="6">
    <location>
        <begin position="217"/>
        <end position="239"/>
    </location>
</feature>
<dbReference type="Proteomes" id="UP000249363">
    <property type="component" value="Unassembled WGS sequence"/>
</dbReference>
<evidence type="ECO:0000256" key="5">
    <source>
        <dbReference type="SAM" id="MobiDB-lite"/>
    </source>
</evidence>
<dbReference type="RefSeq" id="XP_040730094.1">
    <property type="nucleotide sequence ID" value="XM_040873641.1"/>
</dbReference>
<dbReference type="GeneID" id="63790806"/>
<dbReference type="OrthoDB" id="6770063at2759"/>
<feature type="transmembrane region" description="Helical" evidence="6">
    <location>
        <begin position="331"/>
        <end position="355"/>
    </location>
</feature>
<feature type="transmembrane region" description="Helical" evidence="6">
    <location>
        <begin position="403"/>
        <end position="431"/>
    </location>
</feature>
<gene>
    <name evidence="8" type="ORF">BHQ10_001589</name>
</gene>
<comment type="subcellular location">
    <subcellularLocation>
        <location evidence="1">Membrane</location>
        <topology evidence="1">Multi-pass membrane protein</topology>
    </subcellularLocation>
</comment>
<evidence type="ECO:0000313" key="9">
    <source>
        <dbReference type="Proteomes" id="UP000249363"/>
    </source>
</evidence>
<feature type="domain" description="Major facilitator superfamily (MFS) profile" evidence="7">
    <location>
        <begin position="65"/>
        <end position="500"/>
    </location>
</feature>
<dbReference type="PROSITE" id="PS50850">
    <property type="entry name" value="MFS"/>
    <property type="match status" value="1"/>
</dbReference>
<evidence type="ECO:0000256" key="3">
    <source>
        <dbReference type="ARBA" id="ARBA00022989"/>
    </source>
</evidence>
<dbReference type="CDD" id="cd17323">
    <property type="entry name" value="MFS_Tpo1_MDR_like"/>
    <property type="match status" value="1"/>
</dbReference>
<feature type="transmembrane region" description="Helical" evidence="6">
    <location>
        <begin position="292"/>
        <end position="319"/>
    </location>
</feature>
<feature type="transmembrane region" description="Helical" evidence="6">
    <location>
        <begin position="156"/>
        <end position="178"/>
    </location>
</feature>